<feature type="domain" description="O-methyltransferase C-terminal" evidence="4">
    <location>
        <begin position="125"/>
        <end position="333"/>
    </location>
</feature>
<dbReference type="InterPro" id="IPR016461">
    <property type="entry name" value="COMT-like"/>
</dbReference>
<organism evidence="6 7">
    <name type="scientific">Haloarchaeobius amylolyticus</name>
    <dbReference type="NCBI Taxonomy" id="1198296"/>
    <lineage>
        <taxon>Archaea</taxon>
        <taxon>Methanobacteriati</taxon>
        <taxon>Methanobacteriota</taxon>
        <taxon>Stenosarchaea group</taxon>
        <taxon>Halobacteria</taxon>
        <taxon>Halobacteriales</taxon>
        <taxon>Halorubellaceae</taxon>
        <taxon>Haloarchaeobius</taxon>
    </lineage>
</organism>
<protein>
    <submittedName>
        <fullName evidence="6">Methyltransferase</fullName>
    </submittedName>
</protein>
<accession>A0ABD6BBU3</accession>
<dbReference type="EMBL" id="JBHUDI010000001">
    <property type="protein sequence ID" value="MFD1562204.1"/>
    <property type="molecule type" value="Genomic_DNA"/>
</dbReference>
<comment type="caution">
    <text evidence="6">The sequence shown here is derived from an EMBL/GenBank/DDBJ whole genome shotgun (WGS) entry which is preliminary data.</text>
</comment>
<dbReference type="PIRSF" id="PIRSF005739">
    <property type="entry name" value="O-mtase"/>
    <property type="match status" value="1"/>
</dbReference>
<dbReference type="InterPro" id="IPR036390">
    <property type="entry name" value="WH_DNA-bd_sf"/>
</dbReference>
<evidence type="ECO:0000313" key="6">
    <source>
        <dbReference type="EMBL" id="MFD1562204.1"/>
    </source>
</evidence>
<dbReference type="AlphaFoldDB" id="A0ABD6BBU3"/>
<dbReference type="InterPro" id="IPR036388">
    <property type="entry name" value="WH-like_DNA-bd_sf"/>
</dbReference>
<evidence type="ECO:0000256" key="3">
    <source>
        <dbReference type="ARBA" id="ARBA00022691"/>
    </source>
</evidence>
<dbReference type="SUPFAM" id="SSF53335">
    <property type="entry name" value="S-adenosyl-L-methionine-dependent methyltransferases"/>
    <property type="match status" value="1"/>
</dbReference>
<dbReference type="Proteomes" id="UP001597076">
    <property type="component" value="Unassembled WGS sequence"/>
</dbReference>
<evidence type="ECO:0000256" key="2">
    <source>
        <dbReference type="ARBA" id="ARBA00022679"/>
    </source>
</evidence>
<reference evidence="6 7" key="1">
    <citation type="journal article" date="2019" name="Int. J. Syst. Evol. Microbiol.">
        <title>The Global Catalogue of Microorganisms (GCM) 10K type strain sequencing project: providing services to taxonomists for standard genome sequencing and annotation.</title>
        <authorList>
            <consortium name="The Broad Institute Genomics Platform"/>
            <consortium name="The Broad Institute Genome Sequencing Center for Infectious Disease"/>
            <person name="Wu L."/>
            <person name="Ma J."/>
        </authorList>
    </citation>
    <scope>NUCLEOTIDE SEQUENCE [LARGE SCALE GENOMIC DNA]</scope>
    <source>
        <strain evidence="6 7">CGMCC 1.12230</strain>
    </source>
</reference>
<keyword evidence="3" id="KW-0949">S-adenosyl-L-methionine</keyword>
<dbReference type="PANTHER" id="PTHR43712">
    <property type="entry name" value="PUTATIVE (AFU_ORTHOLOGUE AFUA_4G14580)-RELATED"/>
    <property type="match status" value="1"/>
</dbReference>
<dbReference type="PANTHER" id="PTHR43712:SF2">
    <property type="entry name" value="O-METHYLTRANSFERASE CICE"/>
    <property type="match status" value="1"/>
</dbReference>
<evidence type="ECO:0000259" key="4">
    <source>
        <dbReference type="Pfam" id="PF00891"/>
    </source>
</evidence>
<dbReference type="Pfam" id="PF00891">
    <property type="entry name" value="Methyltransf_2"/>
    <property type="match status" value="1"/>
</dbReference>
<dbReference type="CDD" id="cd02440">
    <property type="entry name" value="AdoMet_MTases"/>
    <property type="match status" value="1"/>
</dbReference>
<dbReference type="Pfam" id="PF08100">
    <property type="entry name" value="Dimerisation"/>
    <property type="match status" value="1"/>
</dbReference>
<proteinExistence type="predicted"/>
<dbReference type="PROSITE" id="PS51683">
    <property type="entry name" value="SAM_OMT_II"/>
    <property type="match status" value="1"/>
</dbReference>
<dbReference type="InterPro" id="IPR029063">
    <property type="entry name" value="SAM-dependent_MTases_sf"/>
</dbReference>
<dbReference type="RefSeq" id="WP_390283566.1">
    <property type="nucleotide sequence ID" value="NZ_JBHUDI010000001.1"/>
</dbReference>
<evidence type="ECO:0000259" key="5">
    <source>
        <dbReference type="Pfam" id="PF08100"/>
    </source>
</evidence>
<feature type="domain" description="O-methyltransferase dimerisation" evidence="5">
    <location>
        <begin position="29"/>
        <end position="99"/>
    </location>
</feature>
<evidence type="ECO:0000256" key="1">
    <source>
        <dbReference type="ARBA" id="ARBA00022603"/>
    </source>
</evidence>
<dbReference type="InterPro" id="IPR001077">
    <property type="entry name" value="COMT_C"/>
</dbReference>
<dbReference type="InterPro" id="IPR012967">
    <property type="entry name" value="COMT_dimerisation"/>
</dbReference>
<dbReference type="GO" id="GO:0032259">
    <property type="term" value="P:methylation"/>
    <property type="evidence" value="ECO:0007669"/>
    <property type="project" value="UniProtKB-KW"/>
</dbReference>
<gene>
    <name evidence="6" type="ORF">ACFR99_01285</name>
</gene>
<dbReference type="Gene3D" id="1.10.10.10">
    <property type="entry name" value="Winged helix-like DNA-binding domain superfamily/Winged helix DNA-binding domain"/>
    <property type="match status" value="1"/>
</dbReference>
<dbReference type="Gene3D" id="3.40.50.150">
    <property type="entry name" value="Vaccinia Virus protein VP39"/>
    <property type="match status" value="1"/>
</dbReference>
<dbReference type="GO" id="GO:0008168">
    <property type="term" value="F:methyltransferase activity"/>
    <property type="evidence" value="ECO:0007669"/>
    <property type="project" value="UniProtKB-KW"/>
</dbReference>
<name>A0ABD6BBU3_9EURY</name>
<keyword evidence="1 6" id="KW-0489">Methyltransferase</keyword>
<dbReference type="SUPFAM" id="SSF46785">
    <property type="entry name" value="Winged helix' DNA-binding domain"/>
    <property type="match status" value="1"/>
</dbReference>
<sequence length="354" mass="39998">MADDTETSTTQSEIDARVEEANDLIGTEGVWSGRILYTGVELGLFKILDDDPTSASELATQLDLDSGNTYRLLRAMTHFGVLDEDENRRFSLTPVGELFQADHPHSVQGNLLFNRSPEWSKTMLHMSDIVNEGGPTGFVREFGCDFFEYLEKNPEFGDRYNALMEFASRNHPDQILDALDTHDFSQFSHVCDVGGGRGRLLSHILKANPRLQGTVLELPDVVAEEDRFWAPQLNVTERCTYVGGDMFEGVPEADVYFLKWILHNFDDEECQQILSTIHESAPSDGRLFIIETVVPDPGTPHYAKRLDITMMVQTGGRERTKDEYVELLEQTGWKFVETWVPEEGPLSVLEAERA</sequence>
<keyword evidence="7" id="KW-1185">Reference proteome</keyword>
<evidence type="ECO:0000313" key="7">
    <source>
        <dbReference type="Proteomes" id="UP001597076"/>
    </source>
</evidence>
<keyword evidence="2" id="KW-0808">Transferase</keyword>